<keyword evidence="2" id="KW-0963">Cytoplasm</keyword>
<gene>
    <name evidence="5" type="ORF">LCGC14_0615510</name>
</gene>
<dbReference type="Gene3D" id="3.20.20.70">
    <property type="entry name" value="Aldolase class I"/>
    <property type="match status" value="1"/>
</dbReference>
<dbReference type="PRINTS" id="PR00146">
    <property type="entry name" value="DHPICSNTHASE"/>
</dbReference>
<protein>
    <recommendedName>
        <fullName evidence="6">Dihydrodipicolinate synthase</fullName>
    </recommendedName>
</protein>
<dbReference type="GO" id="GO:0005737">
    <property type="term" value="C:cytoplasm"/>
    <property type="evidence" value="ECO:0007669"/>
    <property type="project" value="UniProtKB-SubCell"/>
</dbReference>
<dbReference type="GO" id="GO:0016829">
    <property type="term" value="F:lyase activity"/>
    <property type="evidence" value="ECO:0007669"/>
    <property type="project" value="UniProtKB-KW"/>
</dbReference>
<dbReference type="EMBL" id="LAZR01001031">
    <property type="protein sequence ID" value="KKN52143.1"/>
    <property type="molecule type" value="Genomic_DNA"/>
</dbReference>
<dbReference type="PIRSF" id="PIRSF001365">
    <property type="entry name" value="DHDPS"/>
    <property type="match status" value="1"/>
</dbReference>
<dbReference type="InterPro" id="IPR013785">
    <property type="entry name" value="Aldolase_TIM"/>
</dbReference>
<organism evidence="5">
    <name type="scientific">marine sediment metagenome</name>
    <dbReference type="NCBI Taxonomy" id="412755"/>
    <lineage>
        <taxon>unclassified sequences</taxon>
        <taxon>metagenomes</taxon>
        <taxon>ecological metagenomes</taxon>
    </lineage>
</organism>
<evidence type="ECO:0000256" key="4">
    <source>
        <dbReference type="ARBA" id="ARBA00023277"/>
    </source>
</evidence>
<evidence type="ECO:0000256" key="1">
    <source>
        <dbReference type="ARBA" id="ARBA00004496"/>
    </source>
</evidence>
<reference evidence="5" key="1">
    <citation type="journal article" date="2015" name="Nature">
        <title>Complex archaea that bridge the gap between prokaryotes and eukaryotes.</title>
        <authorList>
            <person name="Spang A."/>
            <person name="Saw J.H."/>
            <person name="Jorgensen S.L."/>
            <person name="Zaremba-Niedzwiedzka K."/>
            <person name="Martijn J."/>
            <person name="Lind A.E."/>
            <person name="van Eijk R."/>
            <person name="Schleper C."/>
            <person name="Guy L."/>
            <person name="Ettema T.J."/>
        </authorList>
    </citation>
    <scope>NUCLEOTIDE SEQUENCE</scope>
</reference>
<sequence>MSIELSGLVAAVFTPMRGDGALNLAVAGDYVSLLAERGVGGILPCGTTGQFPALSVDERQAVAEAFVEAAADKMPVVVHVGCDSIDSARRLAAHAADIGADAIAALPPSYLKPPDLDAVVDWYQRLSEAAPQTPLFYYHIPSLTGVELSVLQLLRKAIGRVATLAGVKYTHEALDEYALCVDEFGDRLQILFGRDETLLSALVVGATGAIGSCYNFASPLYRRLWDAFNAGDLTAARKDQLKAIRLINTLKGYGYPAASKSCMKLLGIDCGPPRPPFKPLTAEQESALGEDLTALGLINP</sequence>
<comment type="subcellular location">
    <subcellularLocation>
        <location evidence="1">Cytoplasm</location>
    </subcellularLocation>
</comment>
<dbReference type="Pfam" id="PF00701">
    <property type="entry name" value="DHDPS"/>
    <property type="match status" value="1"/>
</dbReference>
<dbReference type="SMART" id="SM01130">
    <property type="entry name" value="DHDPS"/>
    <property type="match status" value="1"/>
</dbReference>
<name>A0A0F9UEV0_9ZZZZ</name>
<evidence type="ECO:0000256" key="3">
    <source>
        <dbReference type="ARBA" id="ARBA00023239"/>
    </source>
</evidence>
<comment type="caution">
    <text evidence="5">The sequence shown here is derived from an EMBL/GenBank/DDBJ whole genome shotgun (WGS) entry which is preliminary data.</text>
</comment>
<keyword evidence="3" id="KW-0456">Lyase</keyword>
<evidence type="ECO:0000256" key="2">
    <source>
        <dbReference type="ARBA" id="ARBA00022490"/>
    </source>
</evidence>
<dbReference type="InterPro" id="IPR002220">
    <property type="entry name" value="DapA-like"/>
</dbReference>
<evidence type="ECO:0008006" key="6">
    <source>
        <dbReference type="Google" id="ProtNLM"/>
    </source>
</evidence>
<keyword evidence="4" id="KW-0119">Carbohydrate metabolism</keyword>
<dbReference type="PANTHER" id="PTHR12128">
    <property type="entry name" value="DIHYDRODIPICOLINATE SYNTHASE"/>
    <property type="match status" value="1"/>
</dbReference>
<dbReference type="AlphaFoldDB" id="A0A0F9UEV0"/>
<dbReference type="PANTHER" id="PTHR12128:SF21">
    <property type="entry name" value="N-ACETYLNEURAMINATE LYASE"/>
    <property type="match status" value="1"/>
</dbReference>
<proteinExistence type="predicted"/>
<evidence type="ECO:0000313" key="5">
    <source>
        <dbReference type="EMBL" id="KKN52143.1"/>
    </source>
</evidence>
<accession>A0A0F9UEV0</accession>
<dbReference type="SUPFAM" id="SSF51569">
    <property type="entry name" value="Aldolase"/>
    <property type="match status" value="1"/>
</dbReference>